<accession>A0A1U8Q869</accession>
<dbReference type="OrthoDB" id="1926485at2759"/>
<dbReference type="AlphaFoldDB" id="A0A1U8Q869"/>
<dbReference type="OMA" id="FPVYCVA"/>
<evidence type="ECO:0000259" key="1">
    <source>
        <dbReference type="PROSITE" id="PS51499"/>
    </source>
</evidence>
<name>A0A1U8Q869_NELNU</name>
<evidence type="ECO:0000313" key="2">
    <source>
        <dbReference type="Proteomes" id="UP000189703"/>
    </source>
</evidence>
<evidence type="ECO:0000313" key="3">
    <source>
        <dbReference type="RefSeq" id="XP_010269550.1"/>
    </source>
</evidence>
<dbReference type="KEGG" id="nnu:104606170"/>
<keyword evidence="2" id="KW-1185">Reference proteome</keyword>
<feature type="domain" description="APO" evidence="1">
    <location>
        <begin position="129"/>
        <end position="213"/>
    </location>
</feature>
<dbReference type="Proteomes" id="UP000189703">
    <property type="component" value="Unplaced"/>
</dbReference>
<dbReference type="RefSeq" id="XP_010269550.1">
    <property type="nucleotide sequence ID" value="XM_010271248.2"/>
</dbReference>
<dbReference type="RefSeq" id="XP_019054802.1">
    <property type="nucleotide sequence ID" value="XM_019199257.1"/>
</dbReference>
<organism evidence="2 5">
    <name type="scientific">Nelumbo nucifera</name>
    <name type="common">Sacred lotus</name>
    <dbReference type="NCBI Taxonomy" id="4432"/>
    <lineage>
        <taxon>Eukaryota</taxon>
        <taxon>Viridiplantae</taxon>
        <taxon>Streptophyta</taxon>
        <taxon>Embryophyta</taxon>
        <taxon>Tracheophyta</taxon>
        <taxon>Spermatophyta</taxon>
        <taxon>Magnoliopsida</taxon>
        <taxon>Proteales</taxon>
        <taxon>Nelumbonaceae</taxon>
        <taxon>Nelumbo</taxon>
    </lineage>
</organism>
<sequence length="410" mass="46513">MLPRGTGIVRKHRKAILQSFFGKLIGRNGVIQPFTLYSTGSLEAPKCIEMPGKLKKSERKPLVTAINELKHKARLERQMRQQVHEIALQPPNNGLLVKSLVPIAHEVYAARADLFRCVLRIIDSVPVQSCSMCGEVHVGLVPHKIRTCNVAGSPANKEHSWKRGGIEHILPLVESFHLYDRLGRAVSHEERLQVDRIPAIVELCVQAGLDIPECPTRRRAFPVYNVAGRMIDFERRFPKDDISGKDIKTIGFWERTKKQGVDTKPMDLPYDDLKGFALRGMEAWDKMRSGALKLMQKYTVQTCGYCPEVQVGPKGHRVRQCQAYKHQMRDGQHAWQEATIDDLIPPVYVWHVKDTHSDRPLVDGLKRYYGKLPAAVELFAQAGVHVGENYTGIMREDVAVPDLEEEKWVV</sequence>
<evidence type="ECO:0000313" key="5">
    <source>
        <dbReference type="RefSeq" id="XP_019054802.1"/>
    </source>
</evidence>
<gene>
    <name evidence="3 4 5" type="primary">LOC104606170</name>
</gene>
<dbReference type="PANTHER" id="PTHR10388">
    <property type="entry name" value="EUKARYOTIC TRANSLATION INITIATION FACTOR SUI1"/>
    <property type="match status" value="1"/>
</dbReference>
<dbReference type="RefSeq" id="XP_010269551.1">
    <property type="nucleotide sequence ID" value="XM_010271249.2"/>
</dbReference>
<dbReference type="GO" id="GO:0003723">
    <property type="term" value="F:RNA binding"/>
    <property type="evidence" value="ECO:0000318"/>
    <property type="project" value="GO_Central"/>
</dbReference>
<evidence type="ECO:0000313" key="4">
    <source>
        <dbReference type="RefSeq" id="XP_010269551.1"/>
    </source>
</evidence>
<dbReference type="InterPro" id="IPR023342">
    <property type="entry name" value="APO_dom"/>
</dbReference>
<dbReference type="Pfam" id="PF05634">
    <property type="entry name" value="APO_RNA-bind"/>
    <property type="match status" value="2"/>
</dbReference>
<dbReference type="GeneID" id="104606170"/>
<proteinExistence type="predicted"/>
<feature type="domain" description="APO" evidence="1">
    <location>
        <begin position="302"/>
        <end position="388"/>
    </location>
</feature>
<reference evidence="3 4" key="1">
    <citation type="submission" date="2025-04" db="UniProtKB">
        <authorList>
            <consortium name="RefSeq"/>
        </authorList>
    </citation>
    <scope>IDENTIFICATION</scope>
</reference>
<protein>
    <submittedName>
        <fullName evidence="3 4">APO protein 3, mitochondrial-like</fullName>
    </submittedName>
</protein>
<dbReference type="PROSITE" id="PS51499">
    <property type="entry name" value="APO"/>
    <property type="match status" value="2"/>
</dbReference>
<dbReference type="eggNOG" id="ENOG502QRU6">
    <property type="taxonomic scope" value="Eukaryota"/>
</dbReference>